<dbReference type="EMBL" id="JADYXP020000009">
    <property type="protein sequence ID" value="KAL0117272.1"/>
    <property type="molecule type" value="Genomic_DNA"/>
</dbReference>
<gene>
    <name evidence="1" type="ORF">PUN28_010251</name>
</gene>
<evidence type="ECO:0000313" key="1">
    <source>
        <dbReference type="EMBL" id="KAL0117272.1"/>
    </source>
</evidence>
<accession>A0AAW2FPC3</accession>
<organism evidence="1 2">
    <name type="scientific">Cardiocondyla obscurior</name>
    <dbReference type="NCBI Taxonomy" id="286306"/>
    <lineage>
        <taxon>Eukaryota</taxon>
        <taxon>Metazoa</taxon>
        <taxon>Ecdysozoa</taxon>
        <taxon>Arthropoda</taxon>
        <taxon>Hexapoda</taxon>
        <taxon>Insecta</taxon>
        <taxon>Pterygota</taxon>
        <taxon>Neoptera</taxon>
        <taxon>Endopterygota</taxon>
        <taxon>Hymenoptera</taxon>
        <taxon>Apocrita</taxon>
        <taxon>Aculeata</taxon>
        <taxon>Formicoidea</taxon>
        <taxon>Formicidae</taxon>
        <taxon>Myrmicinae</taxon>
        <taxon>Cardiocondyla</taxon>
    </lineage>
</organism>
<sequence>MTEEALSDVHTKVQAHCSALRGHASREKMLTKRKKNDNEIGNETWKTVAKTFCRRCSSNWIEDLSGTPFSFPVRARGEAMLIATAFVPANKFIIDVPWKKTFLTLIQVHRGKWEALSSVKEFSESVENKILPGVLLDNEHLAAHSCDPSAGARLYYAYQKI</sequence>
<keyword evidence="2" id="KW-1185">Reference proteome</keyword>
<protein>
    <submittedName>
        <fullName evidence="1">Uncharacterized protein</fullName>
    </submittedName>
</protein>
<dbReference type="AlphaFoldDB" id="A0AAW2FPC3"/>
<reference evidence="1 2" key="1">
    <citation type="submission" date="2023-03" db="EMBL/GenBank/DDBJ databases">
        <title>High recombination rates correlate with genetic variation in Cardiocondyla obscurior ants.</title>
        <authorList>
            <person name="Errbii M."/>
        </authorList>
    </citation>
    <scope>NUCLEOTIDE SEQUENCE [LARGE SCALE GENOMIC DNA]</scope>
    <source>
        <strain evidence="1">Alpha-2009</strain>
        <tissue evidence="1">Whole body</tissue>
    </source>
</reference>
<name>A0AAW2FPC3_9HYME</name>
<proteinExistence type="predicted"/>
<dbReference type="Proteomes" id="UP001430953">
    <property type="component" value="Unassembled WGS sequence"/>
</dbReference>
<comment type="caution">
    <text evidence="1">The sequence shown here is derived from an EMBL/GenBank/DDBJ whole genome shotgun (WGS) entry which is preliminary data.</text>
</comment>
<evidence type="ECO:0000313" key="2">
    <source>
        <dbReference type="Proteomes" id="UP001430953"/>
    </source>
</evidence>